<feature type="signal peptide" evidence="8">
    <location>
        <begin position="1"/>
        <end position="31"/>
    </location>
</feature>
<evidence type="ECO:0000256" key="5">
    <source>
        <dbReference type="ARBA" id="ARBA00038359"/>
    </source>
</evidence>
<dbReference type="GO" id="GO:0016020">
    <property type="term" value="C:membrane"/>
    <property type="evidence" value="ECO:0007669"/>
    <property type="project" value="UniProtKB-SubCell"/>
</dbReference>
<dbReference type="InterPro" id="IPR052337">
    <property type="entry name" value="SAT4-like"/>
</dbReference>
<gene>
    <name evidence="10" type="ORF">QQS21_002558</name>
</gene>
<dbReference type="PANTHER" id="PTHR33048:SF143">
    <property type="entry name" value="EXTRACELLULAR MEMBRANE PROTEIN CFEM DOMAIN-CONTAINING PROTEIN-RELATED"/>
    <property type="match status" value="1"/>
</dbReference>
<keyword evidence="3 7" id="KW-1133">Transmembrane helix</keyword>
<comment type="caution">
    <text evidence="10">The sequence shown here is derived from an EMBL/GenBank/DDBJ whole genome shotgun (WGS) entry which is preliminary data.</text>
</comment>
<dbReference type="EMBL" id="JASWJB010000031">
    <property type="protein sequence ID" value="KAK2608845.1"/>
    <property type="molecule type" value="Genomic_DNA"/>
</dbReference>
<keyword evidence="4 7" id="KW-0472">Membrane</keyword>
<evidence type="ECO:0000259" key="9">
    <source>
        <dbReference type="Pfam" id="PF20684"/>
    </source>
</evidence>
<keyword evidence="8" id="KW-0732">Signal</keyword>
<dbReference type="PANTHER" id="PTHR33048">
    <property type="entry name" value="PTH11-LIKE INTEGRAL MEMBRANE PROTEIN (AFU_ORTHOLOGUE AFUA_5G11245)"/>
    <property type="match status" value="1"/>
</dbReference>
<keyword evidence="11" id="KW-1185">Reference proteome</keyword>
<evidence type="ECO:0000256" key="1">
    <source>
        <dbReference type="ARBA" id="ARBA00004141"/>
    </source>
</evidence>
<reference evidence="10" key="1">
    <citation type="submission" date="2023-06" db="EMBL/GenBank/DDBJ databases">
        <title>Conoideocrella luteorostrata (Hypocreales: Clavicipitaceae), a potential biocontrol fungus for elongate hemlock scale in United States Christmas tree production areas.</title>
        <authorList>
            <person name="Barrett H."/>
            <person name="Lovett B."/>
            <person name="Macias A.M."/>
            <person name="Stajich J.E."/>
            <person name="Kasson M.T."/>
        </authorList>
    </citation>
    <scope>NUCLEOTIDE SEQUENCE</scope>
    <source>
        <strain evidence="10">ARSEF 14590</strain>
    </source>
</reference>
<feature type="transmembrane region" description="Helical" evidence="7">
    <location>
        <begin position="312"/>
        <end position="331"/>
    </location>
</feature>
<feature type="transmembrane region" description="Helical" evidence="7">
    <location>
        <begin position="109"/>
        <end position="130"/>
    </location>
</feature>
<feature type="transmembrane region" description="Helical" evidence="7">
    <location>
        <begin position="224"/>
        <end position="244"/>
    </location>
</feature>
<feature type="domain" description="Rhodopsin" evidence="9">
    <location>
        <begin position="135"/>
        <end position="374"/>
    </location>
</feature>
<evidence type="ECO:0000256" key="7">
    <source>
        <dbReference type="SAM" id="Phobius"/>
    </source>
</evidence>
<feature type="transmembrane region" description="Helical" evidence="7">
    <location>
        <begin position="188"/>
        <end position="212"/>
    </location>
</feature>
<evidence type="ECO:0000256" key="8">
    <source>
        <dbReference type="SAM" id="SignalP"/>
    </source>
</evidence>
<dbReference type="AlphaFoldDB" id="A0AAJ0CXP0"/>
<evidence type="ECO:0000256" key="6">
    <source>
        <dbReference type="SAM" id="MobiDB-lite"/>
    </source>
</evidence>
<keyword evidence="2 7" id="KW-0812">Transmembrane</keyword>
<feature type="transmembrane region" description="Helical" evidence="7">
    <location>
        <begin position="145"/>
        <end position="168"/>
    </location>
</feature>
<evidence type="ECO:0000313" key="11">
    <source>
        <dbReference type="Proteomes" id="UP001251528"/>
    </source>
</evidence>
<feature type="chain" id="PRO_5042588572" description="Rhodopsin domain-containing protein" evidence="8">
    <location>
        <begin position="32"/>
        <end position="444"/>
    </location>
</feature>
<feature type="region of interest" description="Disordered" evidence="6">
    <location>
        <begin position="424"/>
        <end position="444"/>
    </location>
</feature>
<dbReference type="InterPro" id="IPR049326">
    <property type="entry name" value="Rhodopsin_dom_fungi"/>
</dbReference>
<evidence type="ECO:0000313" key="10">
    <source>
        <dbReference type="EMBL" id="KAK2608845.1"/>
    </source>
</evidence>
<dbReference type="Pfam" id="PF20684">
    <property type="entry name" value="Fung_rhodopsin"/>
    <property type="match status" value="1"/>
</dbReference>
<sequence>MKIRAASAFKVNRDVAILLVALLLFPQAVLGAVSNETISDELATLPPCAILCFTNKCELSNTTCICEMEAHASTEDCLLDTCALPEALFSNNVTKTACQVPVRDQTVKFNIMCLTLGLLAGATVAIRLIFKQFFSGRQSLDTDDWIIFATLPLGLTCITLEVVGLTANGLGRDLWGLPKLKLLAFGRYFYIIQILYLMIIGLIKLTLCFFYLKIFRGQIIRGLLWAMVVFHVLFPMGFAIGVVFQCTPIPYQWDRYNWDNGPDAPGSQGHCININAAGWGHGAVNIASDFFLLGIPLSQIGKLKLHWKKKVGVSLMFLTGAIVTIVSFLRLRSIPRYAKTINPTWDQWDVVYWSTVEVCVGLICTSLPAMRLVLLRIAPRVFGSDSRHRRPSVPRAAEPSPHVESTLPSTCDNKRALDSSAISLYSQPDTTQSQSKTVESQSSV</sequence>
<evidence type="ECO:0000256" key="2">
    <source>
        <dbReference type="ARBA" id="ARBA00022692"/>
    </source>
</evidence>
<proteinExistence type="inferred from homology"/>
<protein>
    <recommendedName>
        <fullName evidence="9">Rhodopsin domain-containing protein</fullName>
    </recommendedName>
</protein>
<dbReference type="Proteomes" id="UP001251528">
    <property type="component" value="Unassembled WGS sequence"/>
</dbReference>
<feature type="transmembrane region" description="Helical" evidence="7">
    <location>
        <begin position="351"/>
        <end position="374"/>
    </location>
</feature>
<evidence type="ECO:0000256" key="3">
    <source>
        <dbReference type="ARBA" id="ARBA00022989"/>
    </source>
</evidence>
<evidence type="ECO:0000256" key="4">
    <source>
        <dbReference type="ARBA" id="ARBA00023136"/>
    </source>
</evidence>
<name>A0AAJ0CXP0_9HYPO</name>
<comment type="similarity">
    <text evidence="5">Belongs to the SAT4 family.</text>
</comment>
<feature type="region of interest" description="Disordered" evidence="6">
    <location>
        <begin position="384"/>
        <end position="412"/>
    </location>
</feature>
<comment type="subcellular location">
    <subcellularLocation>
        <location evidence="1">Membrane</location>
        <topology evidence="1">Multi-pass membrane protein</topology>
    </subcellularLocation>
</comment>
<organism evidence="10 11">
    <name type="scientific">Conoideocrella luteorostrata</name>
    <dbReference type="NCBI Taxonomy" id="1105319"/>
    <lineage>
        <taxon>Eukaryota</taxon>
        <taxon>Fungi</taxon>
        <taxon>Dikarya</taxon>
        <taxon>Ascomycota</taxon>
        <taxon>Pezizomycotina</taxon>
        <taxon>Sordariomycetes</taxon>
        <taxon>Hypocreomycetidae</taxon>
        <taxon>Hypocreales</taxon>
        <taxon>Clavicipitaceae</taxon>
        <taxon>Conoideocrella</taxon>
    </lineage>
</organism>
<accession>A0AAJ0CXP0</accession>